<comment type="caution">
    <text evidence="3">The sequence shown here is derived from an EMBL/GenBank/DDBJ whole genome shotgun (WGS) entry which is preliminary data.</text>
</comment>
<keyword evidence="2" id="KW-1133">Transmembrane helix</keyword>
<sequence>MTTERKPFRTLRAGAEQLPATATEQNARRGGTPASVVLLAFVCALVLCVGVLAFSVGEEQVNARALRKMQTSLAFLFSSAQEKTYSAQHVVPNTFAAAINGPGPGSGEKNVLPNSTQPTASGAPATAAPPQTQTQTQNATEHPLYFQWRVPRDLHEMDGAQLARIFASLNIQPDQLPRRKNIVGIECLDTTNPRDLPATQILRSYYYLFDGLKNAYGWKFATRVQFMDDALFNRTFGVPDVLVVCVPIVQHKHALVHAYEYKRAHPGTKLALFNDDLHTFKLYMSPRMIKDFFDAFDVYMGPYVYRLWDYLATLPSPPSPNSVELVWIPHAAAPEYLHYYTFNKYAMRAASLPGRINDEYPLRDWLHTNLRQLGVVVRIDHPGYIGNYTSTTAMQFAESIRPYVAMLADTRDTFFLVSKIYEAMAVGVLAMPNSDTVDLLAGHGIINGTHFLAYDSISPGEMIAFVTNPENAKYIDSIRANGMQVVLQAHTIMHRAWAMHAYFELGTHVHRVPKSFKRDLCPNVVFPDHDKCMENFLKTSRYSPLVQD</sequence>
<protein>
    <submittedName>
        <fullName evidence="3">Uncharacterized protein</fullName>
    </submittedName>
</protein>
<feature type="transmembrane region" description="Helical" evidence="2">
    <location>
        <begin position="36"/>
        <end position="57"/>
    </location>
</feature>
<keyword evidence="2" id="KW-0812">Transmembrane</keyword>
<evidence type="ECO:0000313" key="4">
    <source>
        <dbReference type="Proteomes" id="UP000324585"/>
    </source>
</evidence>
<evidence type="ECO:0000256" key="1">
    <source>
        <dbReference type="SAM" id="MobiDB-lite"/>
    </source>
</evidence>
<dbReference type="EMBL" id="VRMN01000001">
    <property type="protein sequence ID" value="KAA8498940.1"/>
    <property type="molecule type" value="Genomic_DNA"/>
</dbReference>
<proteinExistence type="predicted"/>
<organism evidence="3 4">
    <name type="scientific">Porphyridium purpureum</name>
    <name type="common">Red alga</name>
    <name type="synonym">Porphyridium cruentum</name>
    <dbReference type="NCBI Taxonomy" id="35688"/>
    <lineage>
        <taxon>Eukaryota</taxon>
        <taxon>Rhodophyta</taxon>
        <taxon>Bangiophyceae</taxon>
        <taxon>Porphyridiales</taxon>
        <taxon>Porphyridiaceae</taxon>
        <taxon>Porphyridium</taxon>
    </lineage>
</organism>
<feature type="compositionally biased region" description="Low complexity" evidence="1">
    <location>
        <begin position="116"/>
        <end position="139"/>
    </location>
</feature>
<name>A0A5J4Z704_PORPP</name>
<reference evidence="4" key="1">
    <citation type="journal article" date="2019" name="Nat. Commun.">
        <title>Expansion of phycobilisome linker gene families in mesophilic red algae.</title>
        <authorList>
            <person name="Lee J."/>
            <person name="Kim D."/>
            <person name="Bhattacharya D."/>
            <person name="Yoon H.S."/>
        </authorList>
    </citation>
    <scope>NUCLEOTIDE SEQUENCE [LARGE SCALE GENOMIC DNA]</scope>
    <source>
        <strain evidence="4">CCMP 1328</strain>
    </source>
</reference>
<dbReference type="Proteomes" id="UP000324585">
    <property type="component" value="Unassembled WGS sequence"/>
</dbReference>
<keyword evidence="4" id="KW-1185">Reference proteome</keyword>
<accession>A0A5J4Z704</accession>
<dbReference type="AlphaFoldDB" id="A0A5J4Z704"/>
<evidence type="ECO:0000313" key="3">
    <source>
        <dbReference type="EMBL" id="KAA8498940.1"/>
    </source>
</evidence>
<evidence type="ECO:0000256" key="2">
    <source>
        <dbReference type="SAM" id="Phobius"/>
    </source>
</evidence>
<gene>
    <name evidence="3" type="ORF">FVE85_6525</name>
</gene>
<feature type="region of interest" description="Disordered" evidence="1">
    <location>
        <begin position="101"/>
        <end position="139"/>
    </location>
</feature>
<keyword evidence="2" id="KW-0472">Membrane</keyword>